<evidence type="ECO:0000313" key="1">
    <source>
        <dbReference type="EMBL" id="KAH7931196.1"/>
    </source>
</evidence>
<reference evidence="1" key="1">
    <citation type="journal article" date="2021" name="New Phytol.">
        <title>Evolutionary innovations through gain and loss of genes in the ectomycorrhizal Boletales.</title>
        <authorList>
            <person name="Wu G."/>
            <person name="Miyauchi S."/>
            <person name="Morin E."/>
            <person name="Kuo A."/>
            <person name="Drula E."/>
            <person name="Varga T."/>
            <person name="Kohler A."/>
            <person name="Feng B."/>
            <person name="Cao Y."/>
            <person name="Lipzen A."/>
            <person name="Daum C."/>
            <person name="Hundley H."/>
            <person name="Pangilinan J."/>
            <person name="Johnson J."/>
            <person name="Barry K."/>
            <person name="LaButti K."/>
            <person name="Ng V."/>
            <person name="Ahrendt S."/>
            <person name="Min B."/>
            <person name="Choi I.G."/>
            <person name="Park H."/>
            <person name="Plett J.M."/>
            <person name="Magnuson J."/>
            <person name="Spatafora J.W."/>
            <person name="Nagy L.G."/>
            <person name="Henrissat B."/>
            <person name="Grigoriev I.V."/>
            <person name="Yang Z.L."/>
            <person name="Xu J."/>
            <person name="Martin F.M."/>
        </authorList>
    </citation>
    <scope>NUCLEOTIDE SEQUENCE</scope>
    <source>
        <strain evidence="1">KUC20120723A-06</strain>
    </source>
</reference>
<accession>A0ACB8BZW5</accession>
<dbReference type="EMBL" id="MU266327">
    <property type="protein sequence ID" value="KAH7931196.1"/>
    <property type="molecule type" value="Genomic_DNA"/>
</dbReference>
<gene>
    <name evidence="1" type="ORF">BV22DRAFT_1027431</name>
</gene>
<comment type="caution">
    <text evidence="1">The sequence shown here is derived from an EMBL/GenBank/DDBJ whole genome shotgun (WGS) entry which is preliminary data.</text>
</comment>
<proteinExistence type="predicted"/>
<keyword evidence="2" id="KW-1185">Reference proteome</keyword>
<evidence type="ECO:0000313" key="2">
    <source>
        <dbReference type="Proteomes" id="UP000790709"/>
    </source>
</evidence>
<sequence>MIEIEWKSEMYHSDGRRRSRPKASTMHGWLVKWRATFSGNEALRKEGMREMREAKRVREYKRQRKAARGGKGGVFSFFGLGTKKKRPRRPSMYTQNSRHSSKKSGSSRALVTVPPTPSRRASEKRPPAVKRPSGHSSRQPSYNSRRDVAKVRSPRK</sequence>
<protein>
    <submittedName>
        <fullName evidence="1">Uncharacterized protein</fullName>
    </submittedName>
</protein>
<name>A0ACB8BZW5_9AGAM</name>
<dbReference type="Proteomes" id="UP000790709">
    <property type="component" value="Unassembled WGS sequence"/>
</dbReference>
<organism evidence="1 2">
    <name type="scientific">Leucogyrophana mollusca</name>
    <dbReference type="NCBI Taxonomy" id="85980"/>
    <lineage>
        <taxon>Eukaryota</taxon>
        <taxon>Fungi</taxon>
        <taxon>Dikarya</taxon>
        <taxon>Basidiomycota</taxon>
        <taxon>Agaricomycotina</taxon>
        <taxon>Agaricomycetes</taxon>
        <taxon>Agaricomycetidae</taxon>
        <taxon>Boletales</taxon>
        <taxon>Boletales incertae sedis</taxon>
        <taxon>Leucogyrophana</taxon>
    </lineage>
</organism>